<dbReference type="AlphaFoldDB" id="A0A9X5C5A7"/>
<reference evidence="1 2" key="1">
    <citation type="submission" date="2019-07" db="EMBL/GenBank/DDBJ databases">
        <title>Draft genome sequences of 15 bacterial species constituting the stable defined intestinal microbiota of the GM15 gnotobiotic mouse model.</title>
        <authorList>
            <person name="Elie C."/>
            <person name="Mathieu A."/>
            <person name="Saliou A."/>
            <person name="Darnaud M."/>
            <person name="Leulier F."/>
            <person name="Tamellini A."/>
        </authorList>
    </citation>
    <scope>NUCLEOTIDE SEQUENCE [LARGE SCALE GENOMIC DNA]</scope>
    <source>
        <strain evidence="2">ASF 502</strain>
    </source>
</reference>
<proteinExistence type="predicted"/>
<organism evidence="1 2">
    <name type="scientific">Schaedlerella arabinosiphila</name>
    <dbReference type="NCBI Taxonomy" id="2044587"/>
    <lineage>
        <taxon>Bacteria</taxon>
        <taxon>Bacillati</taxon>
        <taxon>Bacillota</taxon>
        <taxon>Clostridia</taxon>
        <taxon>Lachnospirales</taxon>
        <taxon>Lachnospiraceae</taxon>
        <taxon>Schaedlerella</taxon>
    </lineage>
</organism>
<protein>
    <submittedName>
        <fullName evidence="1">Uncharacterized protein</fullName>
    </submittedName>
</protein>
<comment type="caution">
    <text evidence="1">The sequence shown here is derived from an EMBL/GenBank/DDBJ whole genome shotgun (WGS) entry which is preliminary data.</text>
</comment>
<dbReference type="Proteomes" id="UP000474104">
    <property type="component" value="Unassembled WGS sequence"/>
</dbReference>
<evidence type="ECO:0000313" key="1">
    <source>
        <dbReference type="EMBL" id="NDO67828.1"/>
    </source>
</evidence>
<feature type="non-terminal residue" evidence="1">
    <location>
        <position position="80"/>
    </location>
</feature>
<name>A0A9X5C5A7_9FIRM</name>
<sequence>MAIPEAIKALKPTEFGAVEIRCISGHFYVYEISSKWDPSKGKARKVTGKSVGKITLKDGFIPNAHGMRQTMPLRPIVKNY</sequence>
<gene>
    <name evidence="1" type="ORF">FMM80_03510</name>
</gene>
<dbReference type="EMBL" id="VIRB01000027">
    <property type="protein sequence ID" value="NDO67828.1"/>
    <property type="molecule type" value="Genomic_DNA"/>
</dbReference>
<accession>A0A9X5C5A7</accession>
<evidence type="ECO:0000313" key="2">
    <source>
        <dbReference type="Proteomes" id="UP000474104"/>
    </source>
</evidence>